<dbReference type="InterPro" id="IPR025398">
    <property type="entry name" value="DUF4371"/>
</dbReference>
<dbReference type="InterPro" id="IPR052958">
    <property type="entry name" value="IFN-induced_PKR_regulator"/>
</dbReference>
<feature type="domain" description="HAT C-terminal dimerisation" evidence="1">
    <location>
        <begin position="715"/>
        <end position="774"/>
    </location>
</feature>
<comment type="caution">
    <text evidence="3">The sequence shown here is derived from an EMBL/GenBank/DDBJ whole genome shotgun (WGS) entry which is preliminary data.</text>
</comment>
<dbReference type="OrthoDB" id="10023262at2759"/>
<dbReference type="PANTHER" id="PTHR46289:SF17">
    <property type="entry name" value="HAT C-TERMINAL DIMERISATION DOMAIN-CONTAINING PROTEIN"/>
    <property type="match status" value="1"/>
</dbReference>
<accession>A0A816DFN8</accession>
<dbReference type="InterPro" id="IPR012337">
    <property type="entry name" value="RNaseH-like_sf"/>
</dbReference>
<feature type="domain" description="DUF4371" evidence="2">
    <location>
        <begin position="259"/>
        <end position="415"/>
    </location>
</feature>
<name>A0A816DFN8_9BILA</name>
<dbReference type="SUPFAM" id="SSF53098">
    <property type="entry name" value="Ribonuclease H-like"/>
    <property type="match status" value="1"/>
</dbReference>
<sequence>MSADKRKHGSLDSFVSITKKALMTHSSSEQVELDSSEIVSIEVTHPADTEAEEPENNSSSNLNQNLVIIDSHPDTHQNDIGFHLSLRTSITDETKYELLTKPFRPDKKYTFPNQEGKNGTIRLFMPTWLVQHSFLSYSPYYEGAFCSACSLFSSLASNQSTGIFISYPCSRFHHLKYFTTHIKIHLNSESHKLATTRATSFIRTFENPSSGIDYQLDRNRIEMIEKNKSILLSIIKVVITCERQNIALRGHRGEDITSIREHIDAIGMPSGSNFISLLKQRIDAGDQLLQSHLAKGPRNSTYTSPSIQNELIELIYEHILSTILCRVGPTTLYSIIVDGTTDSSITEQLCLLIRYVDSHTNEIHEDFLGFVPTTSSTGEAIAEHILSCLKRFKLSLANCIGQAYDGASCMSGIFKDCQAFIKRFCPDAEYMHCSSHALNLALIDSTSSSFIRNTFGIIKSVINFFSDSPKRTNALKYEIERPDNDYLILTKKKRLVSLCETRWVERNVAIETFLELYIPISNTLDVLRIEGDSSSQQLYHPVNSFETIVCTCITSFLLSEITPLSRLLQTSTIDFGVAHQHVLSLLKTFDIRQTNASDYFKNIVFEQAIEVAKELFVQPEVPRSYQRRNANVDKRLSVFSHTRIQLLTQVRPECITAAACSTTELYEKLKQEFSERLPQPLQLFGEVERWKIECIDLMKKPNGYNLWMSDLLTKCNPVFYPNIHFLLVFLATLPVTTSSAERAFSSLKRIKTYCRSTMVEDRLNGLAVAFIHKNVEINPHKILDLFVQRNQRRFDFGL</sequence>
<reference evidence="3" key="1">
    <citation type="submission" date="2021-02" db="EMBL/GenBank/DDBJ databases">
        <authorList>
            <person name="Nowell W R."/>
        </authorList>
    </citation>
    <scope>NUCLEOTIDE SEQUENCE</scope>
</reference>
<evidence type="ECO:0008006" key="5">
    <source>
        <dbReference type="Google" id="ProtNLM"/>
    </source>
</evidence>
<evidence type="ECO:0000259" key="2">
    <source>
        <dbReference type="Pfam" id="PF14291"/>
    </source>
</evidence>
<dbReference type="InterPro" id="IPR008906">
    <property type="entry name" value="HATC_C_dom"/>
</dbReference>
<dbReference type="Pfam" id="PF14291">
    <property type="entry name" value="DUF4371"/>
    <property type="match status" value="1"/>
</dbReference>
<dbReference type="Proteomes" id="UP000663834">
    <property type="component" value="Unassembled WGS sequence"/>
</dbReference>
<dbReference type="AlphaFoldDB" id="A0A816DFN8"/>
<organism evidence="3 4">
    <name type="scientific">Rotaria magnacalcarata</name>
    <dbReference type="NCBI Taxonomy" id="392030"/>
    <lineage>
        <taxon>Eukaryota</taxon>
        <taxon>Metazoa</taxon>
        <taxon>Spiralia</taxon>
        <taxon>Gnathifera</taxon>
        <taxon>Rotifera</taxon>
        <taxon>Eurotatoria</taxon>
        <taxon>Bdelloidea</taxon>
        <taxon>Philodinida</taxon>
        <taxon>Philodinidae</taxon>
        <taxon>Rotaria</taxon>
    </lineage>
</organism>
<proteinExistence type="predicted"/>
<dbReference type="GO" id="GO:0046983">
    <property type="term" value="F:protein dimerization activity"/>
    <property type="evidence" value="ECO:0007669"/>
    <property type="project" value="InterPro"/>
</dbReference>
<protein>
    <recommendedName>
        <fullName evidence="5">Repressor of the inhibitor of the protein kinase</fullName>
    </recommendedName>
</protein>
<evidence type="ECO:0000313" key="4">
    <source>
        <dbReference type="Proteomes" id="UP000663834"/>
    </source>
</evidence>
<dbReference type="Pfam" id="PF05699">
    <property type="entry name" value="Dimer_Tnp_hAT"/>
    <property type="match status" value="1"/>
</dbReference>
<gene>
    <name evidence="3" type="ORF">KQP761_LOCUS27445</name>
</gene>
<evidence type="ECO:0000313" key="3">
    <source>
        <dbReference type="EMBL" id="CAF1637714.1"/>
    </source>
</evidence>
<evidence type="ECO:0000259" key="1">
    <source>
        <dbReference type="Pfam" id="PF05699"/>
    </source>
</evidence>
<dbReference type="PANTHER" id="PTHR46289">
    <property type="entry name" value="52 KDA REPRESSOR OF THE INHIBITOR OF THE PROTEIN KINASE-LIKE PROTEIN-RELATED"/>
    <property type="match status" value="1"/>
</dbReference>
<dbReference type="EMBL" id="CAJNOW010014975">
    <property type="protein sequence ID" value="CAF1637714.1"/>
    <property type="molecule type" value="Genomic_DNA"/>
</dbReference>